<evidence type="ECO:0000313" key="3">
    <source>
        <dbReference type="Proteomes" id="UP000594121"/>
    </source>
</evidence>
<keyword evidence="1" id="KW-1133">Transmembrane helix</keyword>
<dbReference type="Proteomes" id="UP000594121">
    <property type="component" value="Chromosome"/>
</dbReference>
<gene>
    <name evidence="2" type="ORF">IG193_04135</name>
</gene>
<feature type="transmembrane region" description="Helical" evidence="1">
    <location>
        <begin position="495"/>
        <end position="520"/>
    </location>
</feature>
<feature type="transmembrane region" description="Helical" evidence="1">
    <location>
        <begin position="123"/>
        <end position="145"/>
    </location>
</feature>
<protein>
    <submittedName>
        <fullName evidence="2">Uncharacterized protein</fullName>
    </submittedName>
</protein>
<evidence type="ECO:0000256" key="1">
    <source>
        <dbReference type="SAM" id="Phobius"/>
    </source>
</evidence>
<feature type="transmembrane region" description="Helical" evidence="1">
    <location>
        <begin position="151"/>
        <end position="168"/>
    </location>
</feature>
<organism evidence="2 3">
    <name type="scientific">Infirmifilum lucidum</name>
    <dbReference type="NCBI Taxonomy" id="2776706"/>
    <lineage>
        <taxon>Archaea</taxon>
        <taxon>Thermoproteota</taxon>
        <taxon>Thermoprotei</taxon>
        <taxon>Thermofilales</taxon>
        <taxon>Thermofilaceae</taxon>
        <taxon>Infirmifilum</taxon>
    </lineage>
</organism>
<dbReference type="AlphaFoldDB" id="A0A7L9FJ26"/>
<feature type="transmembrane region" description="Helical" evidence="1">
    <location>
        <begin position="6"/>
        <end position="23"/>
    </location>
</feature>
<dbReference type="KEGG" id="thel:IG193_04135"/>
<evidence type="ECO:0000313" key="2">
    <source>
        <dbReference type="EMBL" id="QOJ79651.1"/>
    </source>
</evidence>
<feature type="transmembrane region" description="Helical" evidence="1">
    <location>
        <begin position="87"/>
        <end position="111"/>
    </location>
</feature>
<keyword evidence="1" id="KW-0812">Transmembrane</keyword>
<keyword evidence="3" id="KW-1185">Reference proteome</keyword>
<accession>A0A7L9FJ26</accession>
<dbReference type="Gene3D" id="1.10.8.40">
    <property type="entry name" value="Albumin-binding domain"/>
    <property type="match status" value="1"/>
</dbReference>
<dbReference type="EMBL" id="CP062310">
    <property type="protein sequence ID" value="QOJ79651.1"/>
    <property type="molecule type" value="Genomic_DNA"/>
</dbReference>
<feature type="transmembrane region" description="Helical" evidence="1">
    <location>
        <begin position="175"/>
        <end position="193"/>
    </location>
</feature>
<reference evidence="2 3" key="1">
    <citation type="submission" date="2020-10" db="EMBL/GenBank/DDBJ databases">
        <title>Thermofilum lucidum 3507LT sp. nov. a novel member of Thermofilaceae family isolated from Chile hot spring, and proposal of description order Thermofilales.</title>
        <authorList>
            <person name="Zayulina K.S."/>
            <person name="Elcheninov A.G."/>
            <person name="Toshchakov S.V."/>
            <person name="Kublanov I.V."/>
        </authorList>
    </citation>
    <scope>NUCLEOTIDE SEQUENCE [LARGE SCALE GENOMIC DNA]</scope>
    <source>
        <strain evidence="2 3">3507LT</strain>
    </source>
</reference>
<proteinExistence type="predicted"/>
<name>A0A7L9FJ26_9CREN</name>
<dbReference type="RefSeq" id="WP_192819623.1">
    <property type="nucleotide sequence ID" value="NZ_CP062310.1"/>
</dbReference>
<dbReference type="InParanoid" id="A0A7L9FJ26"/>
<sequence length="783" mass="87196">MLEWAIGASLTLIAFLYKWFTLHRKEALRLLSRELAETLFLASLILVLQGTYSVQGAGLHETTARLLEDSLGVLRELLDMIIKLSKAIAVLDITLGIVFAGAGGGEALAILSSYQTLFHASLGPLEALAGFVGTGIVVARALLVIVRESRALSMLVPILAPLLLVPRLRKLALPLWLFSLALGIALPIAVQSYTTDLHVMNINVPDIQGMGLVKLRVVEASGTPIFKPDVLVAFRDSEGSLYVARVREGSTLALPVGNYTAAWVVHYWTNFTIPACCLSPSNYSSCNCYVWPARLEVSSNSTLEVLVWLPVDLIDQGVGHSGHVIAYAGDTPLHPVKGEGYVSYSFSHNKLRRGVTVAVRGGEYSLSNPGKCSLNVTIDYVRPPGKTVNFQWLSEARRSYTEWLNRVIRGVTLQQLIPLHLSPLHAPGYREYSIHLRLIECNATGEEEVSLTIRGHGEWNASTAPAFIERWQPVTALTSLLIGKTLEYVNPITQLMGAILALFFTSAALLGLSGVNIPLIKGFIKSLLPRPRTALKIPLFNTLYTTVGKKIIARSHPLSVTGLEGPPWPISKIQQPLEQVKEAKKRRPGIAHTLLSRGLRAFEGPLRVKLKNEALEAPHRLHKAIYTLLGYKSFEGRQLWFYAVDGFLEAHMKWIYERLLSEYKELAINDLRDHGTKPDVTSRYSDLILKARSLEEVDTLLFEAMLFDFPCESAILKKYKIYQGSLLEPVWKRVLLNYRLVVLEKLARECSAPDECREISLAHKLYRKPWRVVNIEKKMREGI</sequence>
<keyword evidence="1" id="KW-0472">Membrane</keyword>
<dbReference type="GeneID" id="59149057"/>